<feature type="compositionally biased region" description="Polar residues" evidence="2">
    <location>
        <begin position="153"/>
        <end position="167"/>
    </location>
</feature>
<reference evidence="3 4" key="1">
    <citation type="journal article" date="2018" name="BMC Genomics">
        <title>Comparative genome analyses reveal sequence features reflecting distinct modes of host-adaptation between dicot and monocot powdery mildew.</title>
        <authorList>
            <person name="Wu Y."/>
            <person name="Ma X."/>
            <person name="Pan Z."/>
            <person name="Kale S.D."/>
            <person name="Song Y."/>
            <person name="King H."/>
            <person name="Zhang Q."/>
            <person name="Presley C."/>
            <person name="Deng X."/>
            <person name="Wei C.I."/>
            <person name="Xiao S."/>
        </authorList>
    </citation>
    <scope>NUCLEOTIDE SEQUENCE [LARGE SCALE GENOMIC DNA]</scope>
    <source>
        <strain evidence="3">UCSC1</strain>
    </source>
</reference>
<feature type="compositionally biased region" description="Acidic residues" evidence="2">
    <location>
        <begin position="321"/>
        <end position="331"/>
    </location>
</feature>
<feature type="coiled-coil region" evidence="1">
    <location>
        <begin position="426"/>
        <end position="453"/>
    </location>
</feature>
<sequence length="454" mass="49586">MINMLNMGIATSRDRITLPVGLKSKSAIHDSSEFAPQVSTLINNLTELRSRIEKDAFSLHYLPTPDRSEKVAQIYKPKPIGNQKKKPNSPVLTVEEGYDELMHGNNKDSNCETMASSVVEYTHSAPNSHSMLTILDTVTESSSSEIGGEINDIKTSGSILNKTTSPDMKSLSSEPSSRPKSDENSSPVAIKELLISAEGLLSRLQTAYAQRTSALHEMIISRDSLAEEIEESNSRDQSLRSQLATLANTVTSKDLRIAELENELMELKLQNSASTTKSPGSISSDVKRFSALQQFKSYSGLSFSSSDEDVCSSDSSIDLDAGGESDCESNTDDSIFSRPRSPAPTSASSIISRSSHLRTTPVHAPTSFSLGTKPYNNKFDSKYVPQPPKTFLGFFMGRGSKIINQPVQTRCTNCSGKESIIAWDTVKILQIENQSLKERIVELEEAVDGALMLL</sequence>
<dbReference type="AlphaFoldDB" id="A0A420I9R8"/>
<organism evidence="3 4">
    <name type="scientific">Golovinomyces cichoracearum</name>
    <dbReference type="NCBI Taxonomy" id="62708"/>
    <lineage>
        <taxon>Eukaryota</taxon>
        <taxon>Fungi</taxon>
        <taxon>Dikarya</taxon>
        <taxon>Ascomycota</taxon>
        <taxon>Pezizomycotina</taxon>
        <taxon>Leotiomycetes</taxon>
        <taxon>Erysiphales</taxon>
        <taxon>Erysiphaceae</taxon>
        <taxon>Golovinomyces</taxon>
    </lineage>
</organism>
<name>A0A420I9R8_9PEZI</name>
<feature type="compositionally biased region" description="Low complexity" evidence="2">
    <location>
        <begin position="337"/>
        <end position="350"/>
    </location>
</feature>
<dbReference type="Proteomes" id="UP000285405">
    <property type="component" value="Unassembled WGS sequence"/>
</dbReference>
<comment type="caution">
    <text evidence="3">The sequence shown here is derived from an EMBL/GenBank/DDBJ whole genome shotgun (WGS) entry which is preliminary data.</text>
</comment>
<protein>
    <submittedName>
        <fullName evidence="3">Uncharacterized protein</fullName>
    </submittedName>
</protein>
<gene>
    <name evidence="3" type="ORF">GcC1_103013</name>
</gene>
<feature type="coiled-coil region" evidence="1">
    <location>
        <begin position="243"/>
        <end position="277"/>
    </location>
</feature>
<proteinExistence type="predicted"/>
<feature type="region of interest" description="Disordered" evidence="2">
    <location>
        <begin position="301"/>
        <end position="350"/>
    </location>
</feature>
<dbReference type="OrthoDB" id="5377009at2759"/>
<dbReference type="EMBL" id="MCBR01010333">
    <property type="protein sequence ID" value="RKF71306.1"/>
    <property type="molecule type" value="Genomic_DNA"/>
</dbReference>
<evidence type="ECO:0000313" key="3">
    <source>
        <dbReference type="EMBL" id="RKF71306.1"/>
    </source>
</evidence>
<keyword evidence="1" id="KW-0175">Coiled coil</keyword>
<evidence type="ECO:0000313" key="4">
    <source>
        <dbReference type="Proteomes" id="UP000285405"/>
    </source>
</evidence>
<evidence type="ECO:0000256" key="2">
    <source>
        <dbReference type="SAM" id="MobiDB-lite"/>
    </source>
</evidence>
<accession>A0A420I9R8</accession>
<evidence type="ECO:0000256" key="1">
    <source>
        <dbReference type="SAM" id="Coils"/>
    </source>
</evidence>
<feature type="region of interest" description="Disordered" evidence="2">
    <location>
        <begin position="143"/>
        <end position="186"/>
    </location>
</feature>